<name>A0AAE0C945_9CHLO</name>
<proteinExistence type="predicted"/>
<dbReference type="EMBL" id="LGRX02027229">
    <property type="protein sequence ID" value="KAK3249645.1"/>
    <property type="molecule type" value="Genomic_DNA"/>
</dbReference>
<feature type="region of interest" description="Disordered" evidence="1">
    <location>
        <begin position="122"/>
        <end position="157"/>
    </location>
</feature>
<evidence type="ECO:0000313" key="3">
    <source>
        <dbReference type="Proteomes" id="UP001190700"/>
    </source>
</evidence>
<keyword evidence="3" id="KW-1185">Reference proteome</keyword>
<organism evidence="2 3">
    <name type="scientific">Cymbomonas tetramitiformis</name>
    <dbReference type="NCBI Taxonomy" id="36881"/>
    <lineage>
        <taxon>Eukaryota</taxon>
        <taxon>Viridiplantae</taxon>
        <taxon>Chlorophyta</taxon>
        <taxon>Pyramimonadophyceae</taxon>
        <taxon>Pyramimonadales</taxon>
        <taxon>Pyramimonadaceae</taxon>
        <taxon>Cymbomonas</taxon>
    </lineage>
</organism>
<sequence length="869" mass="98307">MYAGPEGPQNFKSGLNGKSPNVVDNRNDCTIYETKSFEMPDLPEPVDVTKRQRAIGEFFLMQDEESSMDRHMRAATERCMSAQRSIAIYDEDVDTFVEVRLIDAFEHDALIQNDGFTAVGDECEGYGDDPNDKYEGDTSFGDLPHNEKNKNHMPPLEDGTIERFASTYFDGITENDLIVKMHANVPSYLKQMDYVTDMGSILNVSSMTEIFKDSSSVDSAITTHTDAYAAWLYAHTIAEHSVRAYACDELFFRYTESVKRYDECMPLPPCLSDKIGVEQTILAVLIAIRQNNPIYYSTKYESDSIKNIYKEFHDKDDGGSFDGTGMYLTGYKITKRIYESMSIVGADSKYTSRTMKVNPIGYNNYAGVKLLSKCDGHECYQPNECKALIEAFDTLCDGMDVCFEFTKDVKQSLFGLCILKCTYAGNLTVNTKNPESNEDNSAYALTRHAINDFNSGEDMRLRIFAQSQSTENGNTSMNGLIISPFKAPSSFKNVIIGLTAPENGFFARIKNTHFDTEKRGVLFGWLKANKDRIKNCNTLDVEHDTLALIYHHAHNPSSSSASHTFLGMPSVQINAMPTGTEQFWVTRAFLRRFNDSVHSKRPHEYFIYTLMCMQKTGPKFLRKVINENKLFPFGYLLLRPYQTYETCTAILMKGGAETGETLIGYYNFQLADNVVQKMHYGNFTIYEKSVVYRSRNVLLQPDIMVTNYLGGGGSKFYNDKRREDAVTFSTAVPSLYACLIGYNEQIKDNPLDVTGKFASHTGLQNIKETMYSTAGYYKDKYQFEHANAPSSDEPYFEQPVQKNTLCFQGHQARYNYQTGGLDRVTLNTGHWGERVYPGCGKVRKGLSKYLEPVTYSHMYHGGGMMMGSM</sequence>
<gene>
    <name evidence="2" type="ORF">CYMTET_40925</name>
</gene>
<evidence type="ECO:0000313" key="2">
    <source>
        <dbReference type="EMBL" id="KAK3249645.1"/>
    </source>
</evidence>
<comment type="caution">
    <text evidence="2">The sequence shown here is derived from an EMBL/GenBank/DDBJ whole genome shotgun (WGS) entry which is preliminary data.</text>
</comment>
<evidence type="ECO:0000256" key="1">
    <source>
        <dbReference type="SAM" id="MobiDB-lite"/>
    </source>
</evidence>
<dbReference type="Proteomes" id="UP001190700">
    <property type="component" value="Unassembled WGS sequence"/>
</dbReference>
<accession>A0AAE0C945</accession>
<feature type="region of interest" description="Disordered" evidence="1">
    <location>
        <begin position="1"/>
        <end position="20"/>
    </location>
</feature>
<reference evidence="2 3" key="1">
    <citation type="journal article" date="2015" name="Genome Biol. Evol.">
        <title>Comparative Genomics of a Bacterivorous Green Alga Reveals Evolutionary Causalities and Consequences of Phago-Mixotrophic Mode of Nutrition.</title>
        <authorList>
            <person name="Burns J.A."/>
            <person name="Paasch A."/>
            <person name="Narechania A."/>
            <person name="Kim E."/>
        </authorList>
    </citation>
    <scope>NUCLEOTIDE SEQUENCE [LARGE SCALE GENOMIC DNA]</scope>
    <source>
        <strain evidence="2 3">PLY_AMNH</strain>
    </source>
</reference>
<feature type="compositionally biased region" description="Polar residues" evidence="1">
    <location>
        <begin position="10"/>
        <end position="20"/>
    </location>
</feature>
<dbReference type="AlphaFoldDB" id="A0AAE0C945"/>
<protein>
    <submittedName>
        <fullName evidence="2">Uncharacterized protein</fullName>
    </submittedName>
</protein>